<dbReference type="CDD" id="cd17040">
    <property type="entry name" value="Ubl_MoaD_like"/>
    <property type="match status" value="1"/>
</dbReference>
<organism evidence="2">
    <name type="scientific">viral metagenome</name>
    <dbReference type="NCBI Taxonomy" id="1070528"/>
    <lineage>
        <taxon>unclassified sequences</taxon>
        <taxon>metagenomes</taxon>
        <taxon>organismal metagenomes</taxon>
    </lineage>
</organism>
<evidence type="ECO:0000313" key="2">
    <source>
        <dbReference type="EMBL" id="QJA47801.1"/>
    </source>
</evidence>
<dbReference type="InterPro" id="IPR032876">
    <property type="entry name" value="J_dom"/>
</dbReference>
<dbReference type="EMBL" id="MT141534">
    <property type="protein sequence ID" value="QJA65234.1"/>
    <property type="molecule type" value="Genomic_DNA"/>
</dbReference>
<protein>
    <submittedName>
        <fullName evidence="2">Putative tail protein</fullName>
    </submittedName>
</protein>
<gene>
    <name evidence="3" type="ORF">MM415B00426_0040</name>
    <name evidence="2" type="ORF">TM448A00739_0005</name>
</gene>
<dbReference type="PANTHER" id="PTHR36251">
    <property type="entry name" value="FELS-1 PROPHAGE HOST SPECIFICITY PROTEIN-RELATED"/>
    <property type="match status" value="1"/>
</dbReference>
<reference evidence="2" key="1">
    <citation type="submission" date="2020-03" db="EMBL/GenBank/DDBJ databases">
        <title>The deep terrestrial virosphere.</title>
        <authorList>
            <person name="Holmfeldt K."/>
            <person name="Nilsson E."/>
            <person name="Simone D."/>
            <person name="Lopez-Fernandez M."/>
            <person name="Wu X."/>
            <person name="de Brujin I."/>
            <person name="Lundin D."/>
            <person name="Andersson A."/>
            <person name="Bertilsson S."/>
            <person name="Dopson M."/>
        </authorList>
    </citation>
    <scope>NUCLEOTIDE SEQUENCE</scope>
    <source>
        <strain evidence="3">MM415B00426</strain>
        <strain evidence="2">TM448A00739</strain>
    </source>
</reference>
<dbReference type="InterPro" id="IPR053171">
    <property type="entry name" value="Viral_Tip_Attach_Protein"/>
</dbReference>
<dbReference type="Pfam" id="PF13550">
    <property type="entry name" value="Phage-tail_3"/>
    <property type="match status" value="1"/>
</dbReference>
<dbReference type="PANTHER" id="PTHR36251:SF2">
    <property type="entry name" value="GIFSY-2 PROPHAGE HOST SPECIFICITY PROTEIN J, PHAGE LAMBDA"/>
    <property type="match status" value="1"/>
</dbReference>
<evidence type="ECO:0000259" key="1">
    <source>
        <dbReference type="Pfam" id="PF13550"/>
    </source>
</evidence>
<dbReference type="EMBL" id="MT144058">
    <property type="protein sequence ID" value="QJA47801.1"/>
    <property type="molecule type" value="Genomic_DNA"/>
</dbReference>
<evidence type="ECO:0000313" key="3">
    <source>
        <dbReference type="EMBL" id="QJA65234.1"/>
    </source>
</evidence>
<sequence>MARVTYKNTLEDKAEFRDIQKETLLSCSYEYARTSSDELYSLVMKEKVSLQLNGEIIHPDDWLTLVSDEDEIVIFPILHGGDSGGFLQVAIGAALIIVAPYLAPEYIALTTVATVQVAGAAMALGGIASTLFKPNLPILSPGRGGETSQTYNWSGIKTMANTDSPIPIVYGTHKIGGNLISVFTEGVGEDNYLFMLIALCEGEISGICKYHDHDSICTTTDKSNADYRDPAIEIDGQPLKNFDEVEWWYRTGTNSEDSAKNQYDPTAQNLIPNFDGARIQYDDGRDLVVDGVVYTTTKAVDMVNIQVRAPSLLSSSGSSITSKNAEYRIEFKTEDEADYHDYEVNNYEPTVSASPGNASNCIVTYPIYDFLQRKYAPPTYTLRVLRNSFEEPSLGRLTVNYGIDIVITNTTTNISERRVIRQSVSGQQVYIAEGEGGDFYTNEICEVTHTYTEFTIDTYIIRMTQNVSEGDIFTISSTNTGSTIWFLLTGRTQTGVWTSQLIDFNNETSGSGLDTYMIRVSRRYEVSDEIQEQDNLTLHSVIEIVNGSFMYPNTALLAMKIKATGQLSGSIPNITTIIQGKKILVPSTTGGAETFSNVWYDATDERFENVDGAERAWDETTYVEQFNNNSILCIRDLITNKRYGLGLYLTTSDLYNSGVISAIKKCHIVYDPYDGVQPDFLSWYDTGQDNEWGNHWWFEQGRPETSDSAARTISLSDAAAYYTMAARLNSPLLKSGLYTFSVTLSNSTGIIDIIFTGATQEGQGFRLGRKNNCGDGTHTISSIVPPTASIQSIYFEFIRRSVAASYTITDLSVTGIGSDHYHTFDGVIESGQSALSVLLEMCESFRCWPVWFDGKFNFIIDEDTTPIHTISMGNMIEGSFSQSFTPLSEIPYILEGQLTDESIDYEMRTIAAKASNTDLVKINKRTIGLKGITNRQKAERELTFKLNRVINPTHVVNFKCGLDSIHATAGDLVYIQNNLPSWGRGGRILSFDSANASITMDATFPFSNANATYLIRYQTEDNTFLTATVLSSGTVQSINVNSWPSSDPVENAVYAVGHVNSYSKPFRLISVSREEDDEIEAVAIEHISSIYSEPTITIFEDNYSTLPNQLGQPSMPSNVSVCALNIIEGIGFVVRAEPALNNYNIKDIVVEMSDADNWQFDIIGIIPAGQNQIKYRNNSLVLDNTYRFKIYSRSIYKEGTPVYINCFLPRVNYRPAPPTGIRIRNEDPLSQTWDGKDLIVEWDTPSVNPYLEARIGRYKVEVYHGSTARNNLLRTVFTSTTSFTYYFDWNIASSAGIPYDDLIIVLYTICTDGTISAGSIPFVTQNIDPDPPTTLSATAGINNVLVQWTNPTVEDFRATLIYRNTTGVTPDSSDLYYTSQGRSGLTAVFLDSDVSYGTTYYYWFKSQDMFYNVSSLTTSVNAAPNQVVGADVSTSTTITSGSAEDVAVLSGDNATWRIWAGTSDPTTAPFRVDRNGNLVTTSATISGAISASTIDIGGADATSFHVDVDGNLWSGAAAFGDGTFSVSSTGDIIAMSAYIRDYADTKTIELELMKMNFQQISWAQFAVFDAFEDETKRASPDPSTYDARVYQGYLDNGDDTTADRAFGFVSKTYTDITTVETGTSTSVGLNFLADTSKNWFTDEAKNLTLKDSASSTFTVTSNTSNTLTIAGTPAAGAYSLIDSNPGYTVAFCSFLDSTNGGTGYTKLEVSFNGGTNYQTFLDTENTIDLLEGTVAIDYPGNDYIARITLKNDGAGDGSVVYKFLVCTDPSCWRF</sequence>
<feature type="domain" description="Tip attachment protein J" evidence="1">
    <location>
        <begin position="831"/>
        <end position="984"/>
    </location>
</feature>
<dbReference type="InterPro" id="IPR013783">
    <property type="entry name" value="Ig-like_fold"/>
</dbReference>
<proteinExistence type="predicted"/>
<accession>A0A6H1ZK41</accession>
<dbReference type="Gene3D" id="2.60.40.10">
    <property type="entry name" value="Immunoglobulins"/>
    <property type="match status" value="1"/>
</dbReference>
<name>A0A6H1ZK41_9ZZZZ</name>